<gene>
    <name evidence="1" type="ORF">BAZO_09686</name>
</gene>
<dbReference type="PATRIC" id="fig|1131731.3.peg.2027"/>
<accession>K6DGI9</accession>
<dbReference type="AlphaFoldDB" id="K6DGI9"/>
<keyword evidence="2" id="KW-1185">Reference proteome</keyword>
<evidence type="ECO:0000313" key="1">
    <source>
        <dbReference type="EMBL" id="EKN67424.1"/>
    </source>
</evidence>
<dbReference type="EMBL" id="AJLR01000048">
    <property type="protein sequence ID" value="EKN67424.1"/>
    <property type="molecule type" value="Genomic_DNA"/>
</dbReference>
<evidence type="ECO:0000313" key="2">
    <source>
        <dbReference type="Proteomes" id="UP000006315"/>
    </source>
</evidence>
<evidence type="ECO:0008006" key="3">
    <source>
        <dbReference type="Google" id="ProtNLM"/>
    </source>
</evidence>
<proteinExistence type="predicted"/>
<sequence>MKDKTGTTVIAYEYDAFGNIITSTKKVYNSVANTIKSITTKTSSSYESSQNKNQIPMRAIKMQW</sequence>
<comment type="caution">
    <text evidence="1">The sequence shown here is derived from an EMBL/GenBank/DDBJ whole genome shotgun (WGS) entry which is preliminary data.</text>
</comment>
<protein>
    <recommendedName>
        <fullName evidence="3">YD repeat-containing protein</fullName>
    </recommendedName>
</protein>
<dbReference type="Proteomes" id="UP000006315">
    <property type="component" value="Unassembled WGS sequence"/>
</dbReference>
<name>K6DGI9_SCHAZ</name>
<reference evidence="1 2" key="1">
    <citation type="journal article" date="2012" name="Front. Microbiol.">
        <title>Redundancy and modularity in membrane-associated dissimilatory nitrate reduction in Bacillus.</title>
        <authorList>
            <person name="Heylen K."/>
            <person name="Keltjens J."/>
        </authorList>
    </citation>
    <scope>NUCLEOTIDE SEQUENCE [LARGE SCALE GENOMIC DNA]</scope>
    <source>
        <strain evidence="1 2">LMG 9581</strain>
    </source>
</reference>
<organism evidence="1 2">
    <name type="scientific">Schinkia azotoformans LMG 9581</name>
    <dbReference type="NCBI Taxonomy" id="1131731"/>
    <lineage>
        <taxon>Bacteria</taxon>
        <taxon>Bacillati</taxon>
        <taxon>Bacillota</taxon>
        <taxon>Bacilli</taxon>
        <taxon>Bacillales</taxon>
        <taxon>Bacillaceae</taxon>
        <taxon>Calidifontibacillus/Schinkia group</taxon>
        <taxon>Schinkia</taxon>
    </lineage>
</organism>